<keyword evidence="3" id="KW-1185">Reference proteome</keyword>
<reference evidence="2 3" key="1">
    <citation type="submission" date="2018-03" db="EMBL/GenBank/DDBJ databases">
        <title>Genomic Encyclopedia of Type Strains, Phase III (KMG-III): the genomes of soil and plant-associated and newly described type strains.</title>
        <authorList>
            <person name="Whitman W."/>
        </authorList>
    </citation>
    <scope>NUCLEOTIDE SEQUENCE [LARGE SCALE GENOMIC DNA]</scope>
    <source>
        <strain evidence="2 3">CGMCC 4.7125</strain>
    </source>
</reference>
<proteinExistence type="predicted"/>
<keyword evidence="1" id="KW-0812">Transmembrane</keyword>
<dbReference type="Pfam" id="PF11292">
    <property type="entry name" value="DUF3093"/>
    <property type="match status" value="1"/>
</dbReference>
<accession>A0A2T0M3D7</accession>
<dbReference type="InterPro" id="IPR021443">
    <property type="entry name" value="DUF3093"/>
</dbReference>
<gene>
    <name evidence="2" type="ORF">B0I33_101418</name>
</gene>
<keyword evidence="1" id="KW-0472">Membrane</keyword>
<dbReference type="Proteomes" id="UP000238362">
    <property type="component" value="Unassembled WGS sequence"/>
</dbReference>
<sequence>MSDDASAGGDGARDAAPDTVYTERLSVSWWAWPLPLIAATLLAAEIHMGYPGVRAWLPYAVLLPLTVLLILGAGRARVRVTACGAEPELWAGDAHLPLRFVGQVDVIGKRDKRKALGPELDPAAFVLHRGWIPTLVRVHLTDPADPTPYWVISTRRPDRLAGLLRAHAPEATSPPAGAEPTERP</sequence>
<evidence type="ECO:0000313" key="2">
    <source>
        <dbReference type="EMBL" id="PRX51265.1"/>
    </source>
</evidence>
<dbReference type="AlphaFoldDB" id="A0A2T0M3D7"/>
<protein>
    <recommendedName>
        <fullName evidence="4">DUF3093 family protein</fullName>
    </recommendedName>
</protein>
<dbReference type="EMBL" id="PVNH01000001">
    <property type="protein sequence ID" value="PRX51265.1"/>
    <property type="molecule type" value="Genomic_DNA"/>
</dbReference>
<evidence type="ECO:0000256" key="1">
    <source>
        <dbReference type="SAM" id="Phobius"/>
    </source>
</evidence>
<dbReference type="RefSeq" id="WP_106176757.1">
    <property type="nucleotide sequence ID" value="NZ_PVNH01000001.1"/>
</dbReference>
<name>A0A2T0M3D7_9PSEU</name>
<organism evidence="2 3">
    <name type="scientific">Prauserella shujinwangii</name>
    <dbReference type="NCBI Taxonomy" id="1453103"/>
    <lineage>
        <taxon>Bacteria</taxon>
        <taxon>Bacillati</taxon>
        <taxon>Actinomycetota</taxon>
        <taxon>Actinomycetes</taxon>
        <taxon>Pseudonocardiales</taxon>
        <taxon>Pseudonocardiaceae</taxon>
        <taxon>Prauserella</taxon>
    </lineage>
</organism>
<evidence type="ECO:0008006" key="4">
    <source>
        <dbReference type="Google" id="ProtNLM"/>
    </source>
</evidence>
<evidence type="ECO:0000313" key="3">
    <source>
        <dbReference type="Proteomes" id="UP000238362"/>
    </source>
</evidence>
<feature type="transmembrane region" description="Helical" evidence="1">
    <location>
        <begin position="56"/>
        <end position="74"/>
    </location>
</feature>
<comment type="caution">
    <text evidence="2">The sequence shown here is derived from an EMBL/GenBank/DDBJ whole genome shotgun (WGS) entry which is preliminary data.</text>
</comment>
<dbReference type="OrthoDB" id="3217020at2"/>
<keyword evidence="1" id="KW-1133">Transmembrane helix</keyword>